<protein>
    <recommendedName>
        <fullName evidence="4">Sel1 repeat family protein</fullName>
    </recommendedName>
</protein>
<reference evidence="2 3" key="1">
    <citation type="submission" date="2016-10" db="EMBL/GenBank/DDBJ databases">
        <authorList>
            <person name="de Groot N.N."/>
        </authorList>
    </citation>
    <scope>NUCLEOTIDE SEQUENCE [LARGE SCALE GENOMIC DNA]</scope>
    <source>
        <strain evidence="2 3">LMG 23650</strain>
    </source>
</reference>
<evidence type="ECO:0000256" key="1">
    <source>
        <dbReference type="SAM" id="SignalP"/>
    </source>
</evidence>
<evidence type="ECO:0000313" key="3">
    <source>
        <dbReference type="Proteomes" id="UP000199548"/>
    </source>
</evidence>
<proteinExistence type="predicted"/>
<feature type="chain" id="PRO_5011647177" description="Sel1 repeat family protein" evidence="1">
    <location>
        <begin position="34"/>
        <end position="232"/>
    </location>
</feature>
<dbReference type="AlphaFoldDB" id="A0A1I3DHX4"/>
<sequence length="232" mass="25400">MSTKTPVTRSWISRLICCLVVIPMFVVTQNARADESDWQKNQHIRTDWVFATLKESDVKPTLDRALKDQEHWANLPENAPKAFSCTRLQIPPPSPAAVAAFNAAPGTHGPDADKAYAKAASLGYWRAAARLVNNSLEDENWEGAAPIVAWLLVHHVPAGYNKLADILQATSGYDGETPSDGTLNMIESLRWRAAREGDPVAQAQMADTFDKIKQPAIAASLRACATQQNPDL</sequence>
<accession>A0A1I3DHX4</accession>
<gene>
    <name evidence="2" type="ORF">SAMN05192543_101315</name>
</gene>
<dbReference type="EMBL" id="FOQU01000001">
    <property type="protein sequence ID" value="SFH86243.1"/>
    <property type="molecule type" value="Genomic_DNA"/>
</dbReference>
<organism evidence="2 3">
    <name type="scientific">Paraburkholderia megapolitana</name>
    <dbReference type="NCBI Taxonomy" id="420953"/>
    <lineage>
        <taxon>Bacteria</taxon>
        <taxon>Pseudomonadati</taxon>
        <taxon>Pseudomonadota</taxon>
        <taxon>Betaproteobacteria</taxon>
        <taxon>Burkholderiales</taxon>
        <taxon>Burkholderiaceae</taxon>
        <taxon>Paraburkholderia</taxon>
    </lineage>
</organism>
<dbReference type="Proteomes" id="UP000199548">
    <property type="component" value="Unassembled WGS sequence"/>
</dbReference>
<keyword evidence="1" id="KW-0732">Signal</keyword>
<evidence type="ECO:0000313" key="2">
    <source>
        <dbReference type="EMBL" id="SFH86243.1"/>
    </source>
</evidence>
<name>A0A1I3DHX4_9BURK</name>
<feature type="signal peptide" evidence="1">
    <location>
        <begin position="1"/>
        <end position="33"/>
    </location>
</feature>
<evidence type="ECO:0008006" key="4">
    <source>
        <dbReference type="Google" id="ProtNLM"/>
    </source>
</evidence>
<keyword evidence="3" id="KW-1185">Reference proteome</keyword>